<comment type="caution">
    <text evidence="2">The sequence shown here is derived from an EMBL/GenBank/DDBJ whole genome shotgun (WGS) entry which is preliminary data.</text>
</comment>
<reference evidence="2 3" key="1">
    <citation type="submission" date="2018-08" db="EMBL/GenBank/DDBJ databases">
        <title>Mucilaginibacter terrae sp. nov., isolated from manganese diggings.</title>
        <authorList>
            <person name="Huang Y."/>
            <person name="Zhou Z."/>
        </authorList>
    </citation>
    <scope>NUCLEOTIDE SEQUENCE [LARGE SCALE GENOMIC DNA]</scope>
    <source>
        <strain evidence="2 3">ZH6</strain>
    </source>
</reference>
<evidence type="ECO:0000313" key="2">
    <source>
        <dbReference type="EMBL" id="RFZ85163.1"/>
    </source>
</evidence>
<protein>
    <recommendedName>
        <fullName evidence="1">DUF6734 domain-containing protein</fullName>
    </recommendedName>
</protein>
<dbReference type="OrthoDB" id="771064at2"/>
<dbReference type="EMBL" id="QWDE01000001">
    <property type="protein sequence ID" value="RFZ85163.1"/>
    <property type="molecule type" value="Genomic_DNA"/>
</dbReference>
<gene>
    <name evidence="2" type="ORF">DYU05_06065</name>
</gene>
<sequence length="525" mass="61435">MNIIQSYWSAPSKNSGNTVFDRHSGGWLGEREHAISWSLSCLKLKQFYPYLQLFTDDNGSEWLIDKLNLPYAEVFNCLNHIPQLNPALWALAKLFVYNLQEKPFVHVDGDVYIWEAFKASYLKSELLAQNEEYDLDESPYGDIYISSAYKFLTSKTELPKEVKFYIAQCKESGRFYGYNTGVVGGYNLEFFREYTQSVFDYLHNNPQQVYEGKDMSFFEQFFFHSMASAKERKVSVLFEPQPAVSPTAYAEMMQFNLVPLKEKFIHVVGIGKRNRVPAAQVAMRLKYEFPKHYQHIVTLYPYKKFYFPAKTEVTEQLDSIFPYTLKLLQKNGSSIRYRSIQSFTKAVEKVIGEELQSTELQLLNDFFQIEYFRYKTPIYQSSEEAARPVLEKLYTLSQEGFMDLKMTFNSAAGRLVLMFYPFPTELTSASLLQHFDRVQNERAVEFPYMAILTYRSNEVEIEALNSWGALLSYFEGKSRSGWDLYNYLKSEKRLEGYAERYLKNQVLSFMTTYSVCYNYLVLTTQ</sequence>
<organism evidence="2 3">
    <name type="scientific">Mucilaginibacter terrenus</name>
    <dbReference type="NCBI Taxonomy" id="2482727"/>
    <lineage>
        <taxon>Bacteria</taxon>
        <taxon>Pseudomonadati</taxon>
        <taxon>Bacteroidota</taxon>
        <taxon>Sphingobacteriia</taxon>
        <taxon>Sphingobacteriales</taxon>
        <taxon>Sphingobacteriaceae</taxon>
        <taxon>Mucilaginibacter</taxon>
    </lineage>
</organism>
<proteinExistence type="predicted"/>
<dbReference type="RefSeq" id="WP_117382064.1">
    <property type="nucleotide sequence ID" value="NZ_QWDE01000001.1"/>
</dbReference>
<evidence type="ECO:0000259" key="1">
    <source>
        <dbReference type="Pfam" id="PF20508"/>
    </source>
</evidence>
<keyword evidence="3" id="KW-1185">Reference proteome</keyword>
<name>A0A3E2NVX2_9SPHI</name>
<evidence type="ECO:0000313" key="3">
    <source>
        <dbReference type="Proteomes" id="UP000260823"/>
    </source>
</evidence>
<dbReference type="InterPro" id="IPR046621">
    <property type="entry name" value="DUF6734"/>
</dbReference>
<accession>A0A3E2NVX2</accession>
<dbReference type="AlphaFoldDB" id="A0A3E2NVX2"/>
<dbReference type="Pfam" id="PF20508">
    <property type="entry name" value="DUF6734"/>
    <property type="match status" value="1"/>
</dbReference>
<dbReference type="Proteomes" id="UP000260823">
    <property type="component" value="Unassembled WGS sequence"/>
</dbReference>
<feature type="domain" description="DUF6734" evidence="1">
    <location>
        <begin position="1"/>
        <end position="298"/>
    </location>
</feature>